<keyword evidence="1" id="KW-0732">Signal</keyword>
<organism evidence="2 3">
    <name type="scientific">Rhizobium etli bv. mimosae str. IE4771</name>
    <dbReference type="NCBI Taxonomy" id="1432050"/>
    <lineage>
        <taxon>Bacteria</taxon>
        <taxon>Pseudomonadati</taxon>
        <taxon>Pseudomonadota</taxon>
        <taxon>Alphaproteobacteria</taxon>
        <taxon>Hyphomicrobiales</taxon>
        <taxon>Rhizobiaceae</taxon>
        <taxon>Rhizobium/Agrobacterium group</taxon>
        <taxon>Rhizobium</taxon>
    </lineage>
</organism>
<sequence>MRQIFLGATILLMAGSAMASSIEVIGKATPRAAEGSIVTESCADCPPLQAEVTKKDYTVPELKPGAVQATEIRDVGGEKKIYRTESWMGGSPVVFVSKATPEAMIAAAPPAPPAEGVDMNATTAAVIGGDAKPVAAGMAEQPATLNVSDFKLRF</sequence>
<dbReference type="NCBIfam" id="NF041110">
    <property type="entry name" value="HPE1_fam_CxxC"/>
    <property type="match status" value="1"/>
</dbReference>
<protein>
    <recommendedName>
        <fullName evidence="4">Lipoprotein</fullName>
    </recommendedName>
</protein>
<feature type="signal peptide" evidence="1">
    <location>
        <begin position="1"/>
        <end position="19"/>
    </location>
</feature>
<evidence type="ECO:0000313" key="2">
    <source>
        <dbReference type="EMBL" id="AIC26082.1"/>
    </source>
</evidence>
<gene>
    <name evidence="2" type="ORF">IE4771_CH00928</name>
</gene>
<dbReference type="Proteomes" id="UP000027180">
    <property type="component" value="Chromosome"/>
</dbReference>
<name>A0A060HX00_RHIET</name>
<accession>A0A060HX00</accession>
<dbReference type="KEGG" id="rei:IE4771_CH00928"/>
<evidence type="ECO:0000256" key="1">
    <source>
        <dbReference type="SAM" id="SignalP"/>
    </source>
</evidence>
<evidence type="ECO:0000313" key="3">
    <source>
        <dbReference type="Proteomes" id="UP000027180"/>
    </source>
</evidence>
<dbReference type="OrthoDB" id="8283437at2"/>
<proteinExistence type="predicted"/>
<dbReference type="AlphaFoldDB" id="A0A060HX00"/>
<dbReference type="RefSeq" id="WP_038687205.1">
    <property type="nucleotide sequence ID" value="NZ_CP006986.1"/>
</dbReference>
<feature type="chain" id="PRO_5001583546" description="Lipoprotein" evidence="1">
    <location>
        <begin position="20"/>
        <end position="154"/>
    </location>
</feature>
<dbReference type="EMBL" id="CP006986">
    <property type="protein sequence ID" value="AIC26082.1"/>
    <property type="molecule type" value="Genomic_DNA"/>
</dbReference>
<evidence type="ECO:0008006" key="4">
    <source>
        <dbReference type="Google" id="ProtNLM"/>
    </source>
</evidence>
<reference evidence="2 3" key="1">
    <citation type="submission" date="2013-12" db="EMBL/GenBank/DDBJ databases">
        <title>Complete genome sequence of Rhizobium etli bv. mimosae IE4771.</title>
        <authorList>
            <person name="Bustos P."/>
            <person name="Santamaria R.I."/>
            <person name="Lozano L."/>
            <person name="Ormeno-Orrillo E."/>
            <person name="Rogel M.A."/>
            <person name="Romero D."/>
            <person name="Cevallos M.A."/>
            <person name="Martinez-Romero E."/>
            <person name="Gonzalez V."/>
        </authorList>
    </citation>
    <scope>NUCLEOTIDE SEQUENCE [LARGE SCALE GENOMIC DNA]</scope>
    <source>
        <strain evidence="2 3">IE4771</strain>
    </source>
</reference>
<dbReference type="HOGENOM" id="CLU_133273_0_0_5"/>
<dbReference type="InterPro" id="IPR049748">
    <property type="entry name" value="HPE1-like_N_CxxC"/>
</dbReference>